<evidence type="ECO:0000256" key="7">
    <source>
        <dbReference type="ARBA" id="ARBA00048037"/>
    </source>
</evidence>
<evidence type="ECO:0000259" key="8">
    <source>
        <dbReference type="PROSITE" id="PS51733"/>
    </source>
</evidence>
<comment type="caution">
    <text evidence="9">The sequence shown here is derived from an EMBL/GenBank/DDBJ whole genome shotgun (WGS) entry which is preliminary data.</text>
</comment>
<accession>A0ABV4DWU2</accession>
<keyword evidence="4 9" id="KW-0436">Ligase</keyword>
<evidence type="ECO:0000313" key="10">
    <source>
        <dbReference type="Proteomes" id="UP001565220"/>
    </source>
</evidence>
<dbReference type="EC" id="6.3.1.20" evidence="3"/>
<name>A0ABV4DWU2_9CLOT</name>
<gene>
    <name evidence="9" type="ORF">AB8S09_08685</name>
</gene>
<dbReference type="InterPro" id="IPR019491">
    <property type="entry name" value="Lipoate_protein_ligase_C"/>
</dbReference>
<dbReference type="InterPro" id="IPR045864">
    <property type="entry name" value="aa-tRNA-synth_II/BPL/LPL"/>
</dbReference>
<dbReference type="Pfam" id="PF10437">
    <property type="entry name" value="Lip_prot_lig_C"/>
    <property type="match status" value="1"/>
</dbReference>
<organism evidence="9 10">
    <name type="scientific">Clostridium lapidicellarium</name>
    <dbReference type="NCBI Taxonomy" id="3240931"/>
    <lineage>
        <taxon>Bacteria</taxon>
        <taxon>Bacillati</taxon>
        <taxon>Bacillota</taxon>
        <taxon>Clostridia</taxon>
        <taxon>Eubacteriales</taxon>
        <taxon>Clostridiaceae</taxon>
        <taxon>Clostridium</taxon>
    </lineage>
</organism>
<dbReference type="Gene3D" id="3.30.930.10">
    <property type="entry name" value="Bira Bifunctional Protein, Domain 2"/>
    <property type="match status" value="1"/>
</dbReference>
<evidence type="ECO:0000313" key="9">
    <source>
        <dbReference type="EMBL" id="MEY8763714.1"/>
    </source>
</evidence>
<dbReference type="NCBIfam" id="TIGR00545">
    <property type="entry name" value="lipoyltrans"/>
    <property type="match status" value="1"/>
</dbReference>
<keyword evidence="10" id="KW-1185">Reference proteome</keyword>
<dbReference type="PROSITE" id="PS51733">
    <property type="entry name" value="BPL_LPL_CATALYTIC"/>
    <property type="match status" value="1"/>
</dbReference>
<feature type="domain" description="BPL/LPL catalytic" evidence="8">
    <location>
        <begin position="24"/>
        <end position="211"/>
    </location>
</feature>
<dbReference type="InterPro" id="IPR004562">
    <property type="entry name" value="LipoylTrfase_LipoateP_Ligase"/>
</dbReference>
<keyword evidence="6" id="KW-0067">ATP-binding</keyword>
<evidence type="ECO:0000256" key="2">
    <source>
        <dbReference type="ARBA" id="ARBA00005124"/>
    </source>
</evidence>
<dbReference type="SUPFAM" id="SSF82649">
    <property type="entry name" value="SufE/NifU"/>
    <property type="match status" value="1"/>
</dbReference>
<evidence type="ECO:0000256" key="5">
    <source>
        <dbReference type="ARBA" id="ARBA00022741"/>
    </source>
</evidence>
<reference evidence="9 10" key="1">
    <citation type="submission" date="2024-08" db="EMBL/GenBank/DDBJ databases">
        <title>Clostridium lapicellarii sp. nov., and Clostridium renhuaiense sp. nov., two species isolated from the mud in a fermentation cellar used for producing sauce-flavour Chinese liquors.</title>
        <authorList>
            <person name="Yang F."/>
            <person name="Wang H."/>
            <person name="Chen L.Q."/>
            <person name="Zhou N."/>
            <person name="Lu J.J."/>
            <person name="Pu X.X."/>
            <person name="Wan B."/>
            <person name="Wang L."/>
            <person name="Liu S.J."/>
        </authorList>
    </citation>
    <scope>NUCLEOTIDE SEQUENCE [LARGE SCALE GENOMIC DNA]</scope>
    <source>
        <strain evidence="9 10">MT-113</strain>
    </source>
</reference>
<evidence type="ECO:0000256" key="3">
    <source>
        <dbReference type="ARBA" id="ARBA00012367"/>
    </source>
</evidence>
<comment type="pathway">
    <text evidence="1">Protein modification; protein lipoylation via exogenous pathway; protein N(6)-(lipoyl)lysine from lipoate: step 2/2.</text>
</comment>
<evidence type="ECO:0000256" key="4">
    <source>
        <dbReference type="ARBA" id="ARBA00022598"/>
    </source>
</evidence>
<evidence type="ECO:0000256" key="6">
    <source>
        <dbReference type="ARBA" id="ARBA00022840"/>
    </source>
</evidence>
<protein>
    <recommendedName>
        <fullName evidence="3">lipoate--protein ligase</fullName>
        <ecNumber evidence="3">6.3.1.20</ecNumber>
    </recommendedName>
</protein>
<sequence>MIFIEHNNTNPYVNHAIEEYVMGKFDEECFMMWRNRPCILIGKNQNTRAEINMNYVKEHNLEVVRRMSGGGAIFNDLGTLNFTFIDEADDNAFVDFSRFTEPVIRSLKKLDVNVKLSGRNDLTVNDKKFSGNSQYRHKNKILHHGSILFSVNMENLSKSLNASPIKFSDKSVKSVKKRVVNLCECIDRPMTVVEFKNFLMKSIMEECREKCKPVKIYRLSGEDWKKIKKISDNKYVLWQWNYGNLKKFTYFNEKKFKGGIVQVYVNVHRGIIDRINFFGDFFGRGEIKDFENKFVGMRYDESEILKVLESADVEMYMHNIDAGNIIEVMF</sequence>
<proteinExistence type="predicted"/>
<comment type="pathway">
    <text evidence="2">Protein modification; protein lipoylation via exogenous pathway; protein N(6)-(lipoyl)lysine from lipoate: step 1/2.</text>
</comment>
<dbReference type="EMBL" id="JBGFFE010000010">
    <property type="protein sequence ID" value="MEY8763714.1"/>
    <property type="molecule type" value="Genomic_DNA"/>
</dbReference>
<dbReference type="Gene3D" id="3.30.390.50">
    <property type="entry name" value="CO dehydrogenase flavoprotein, C-terminal domain"/>
    <property type="match status" value="1"/>
</dbReference>
<dbReference type="Pfam" id="PF21948">
    <property type="entry name" value="LplA-B_cat"/>
    <property type="match status" value="1"/>
</dbReference>
<comment type="catalytic activity">
    <reaction evidence="7">
        <text>L-lysyl-[lipoyl-carrier protein] + (R)-lipoate + ATP = N(6)-[(R)-lipoyl]-L-lysyl-[lipoyl-carrier protein] + AMP + diphosphate + H(+)</text>
        <dbReference type="Rhea" id="RHEA:49288"/>
        <dbReference type="Rhea" id="RHEA-COMP:10500"/>
        <dbReference type="Rhea" id="RHEA-COMP:10502"/>
        <dbReference type="ChEBI" id="CHEBI:15378"/>
        <dbReference type="ChEBI" id="CHEBI:29969"/>
        <dbReference type="ChEBI" id="CHEBI:30616"/>
        <dbReference type="ChEBI" id="CHEBI:33019"/>
        <dbReference type="ChEBI" id="CHEBI:83088"/>
        <dbReference type="ChEBI" id="CHEBI:83099"/>
        <dbReference type="ChEBI" id="CHEBI:456215"/>
        <dbReference type="EC" id="6.3.1.20"/>
    </reaction>
</comment>
<dbReference type="PANTHER" id="PTHR12561">
    <property type="entry name" value="LIPOATE-PROTEIN LIGASE"/>
    <property type="match status" value="1"/>
</dbReference>
<dbReference type="Proteomes" id="UP001565220">
    <property type="component" value="Unassembled WGS sequence"/>
</dbReference>
<dbReference type="CDD" id="cd16443">
    <property type="entry name" value="LplA"/>
    <property type="match status" value="1"/>
</dbReference>
<keyword evidence="5" id="KW-0547">Nucleotide-binding</keyword>
<dbReference type="SUPFAM" id="SSF55681">
    <property type="entry name" value="Class II aaRS and biotin synthetases"/>
    <property type="match status" value="1"/>
</dbReference>
<dbReference type="GO" id="GO:0016874">
    <property type="term" value="F:ligase activity"/>
    <property type="evidence" value="ECO:0007669"/>
    <property type="project" value="UniProtKB-KW"/>
</dbReference>
<dbReference type="InterPro" id="IPR004143">
    <property type="entry name" value="BPL_LPL_catalytic"/>
</dbReference>
<evidence type="ECO:0000256" key="1">
    <source>
        <dbReference type="ARBA" id="ARBA00005085"/>
    </source>
</evidence>
<dbReference type="RefSeq" id="WP_369868940.1">
    <property type="nucleotide sequence ID" value="NZ_JBGFFE010000010.1"/>
</dbReference>
<dbReference type="PANTHER" id="PTHR12561:SF3">
    <property type="entry name" value="LIPOYLTRANSFERASE 1, MITOCHONDRIAL"/>
    <property type="match status" value="1"/>
</dbReference>